<accession>A0A3D8RYV4</accession>
<dbReference type="AlphaFoldDB" id="A0A3D8RYV4"/>
<sequence>MANQNTLEASYGNVKELYHSKIFPSTYSRKPGSNPLMVPKQKRQPGVKKLMRHDGFWSTTGPRLQPADGCRDGSVGNIALDIAEDEPADAIEYQAGLWGKVPVGNGSQLGGSEIPDLQSSTTSVTMRESETHRVYAIPAPHEQPREQEIPRGPAEPTIPNVLASNLPIDPVINRSQTIAYYRKLAVLRYLEWRDPANLRNDGGFGPRGTQGPDWTGSLTDLDAAFIQTRGREAIRPCVACAEGRGLWRTCVEKLGEKNNGVCANCRQHKGYCSNYIDGWTTGNKTPGHLNDHANEAKTHTIPGTGTCAIPNQNRTLTLDVLLPPSRARTVTPMPEPNRFDEGEYGQVVAFPLSGEDISDLSLLVEAAKDVRKHVKVILMQREKLLKEAAERARMHQQEQEPDLWGEVWNSRGLR</sequence>
<dbReference type="OrthoDB" id="4499406at2759"/>
<protein>
    <submittedName>
        <fullName evidence="1">Uncharacterized protein</fullName>
    </submittedName>
</protein>
<gene>
    <name evidence="1" type="ORF">DSM5745_06067</name>
</gene>
<name>A0A3D8RYV4_9EURO</name>
<proteinExistence type="predicted"/>
<dbReference type="Proteomes" id="UP000256690">
    <property type="component" value="Unassembled WGS sequence"/>
</dbReference>
<comment type="caution">
    <text evidence="1">The sequence shown here is derived from an EMBL/GenBank/DDBJ whole genome shotgun (WGS) entry which is preliminary data.</text>
</comment>
<dbReference type="RefSeq" id="XP_026603915.1">
    <property type="nucleotide sequence ID" value="XM_026748083.1"/>
</dbReference>
<keyword evidence="2" id="KW-1185">Reference proteome</keyword>
<organism evidence="1 2">
    <name type="scientific">Aspergillus mulundensis</name>
    <dbReference type="NCBI Taxonomy" id="1810919"/>
    <lineage>
        <taxon>Eukaryota</taxon>
        <taxon>Fungi</taxon>
        <taxon>Dikarya</taxon>
        <taxon>Ascomycota</taxon>
        <taxon>Pezizomycotina</taxon>
        <taxon>Eurotiomycetes</taxon>
        <taxon>Eurotiomycetidae</taxon>
        <taxon>Eurotiales</taxon>
        <taxon>Aspergillaceae</taxon>
        <taxon>Aspergillus</taxon>
        <taxon>Aspergillus subgen. Nidulantes</taxon>
    </lineage>
</organism>
<evidence type="ECO:0000313" key="2">
    <source>
        <dbReference type="Proteomes" id="UP000256690"/>
    </source>
</evidence>
<dbReference type="GeneID" id="38116437"/>
<dbReference type="Pfam" id="PF12511">
    <property type="entry name" value="DUF3716"/>
    <property type="match status" value="1"/>
</dbReference>
<dbReference type="EMBL" id="PVWQ01000006">
    <property type="protein sequence ID" value="RDW79215.1"/>
    <property type="molecule type" value="Genomic_DNA"/>
</dbReference>
<dbReference type="InterPro" id="IPR022190">
    <property type="entry name" value="DUF3716"/>
</dbReference>
<reference evidence="1 2" key="1">
    <citation type="journal article" date="2018" name="IMA Fungus">
        <title>IMA Genome-F 9: Draft genome sequence of Annulohypoxylon stygium, Aspergillus mulundensis, Berkeleyomyces basicola (syn. Thielaviopsis basicola), Ceratocystis smalleyi, two Cercospora beticola strains, Coleophoma cylindrospora, Fusarium fracticaudum, Phialophora cf. hyalina, and Morchella septimelata.</title>
        <authorList>
            <person name="Wingfield B.D."/>
            <person name="Bills G.F."/>
            <person name="Dong Y."/>
            <person name="Huang W."/>
            <person name="Nel W.J."/>
            <person name="Swalarsk-Parry B.S."/>
            <person name="Vaghefi N."/>
            <person name="Wilken P.M."/>
            <person name="An Z."/>
            <person name="de Beer Z.W."/>
            <person name="De Vos L."/>
            <person name="Chen L."/>
            <person name="Duong T.A."/>
            <person name="Gao Y."/>
            <person name="Hammerbacher A."/>
            <person name="Kikkert J.R."/>
            <person name="Li Y."/>
            <person name="Li H."/>
            <person name="Li K."/>
            <person name="Li Q."/>
            <person name="Liu X."/>
            <person name="Ma X."/>
            <person name="Naidoo K."/>
            <person name="Pethybridge S.J."/>
            <person name="Sun J."/>
            <person name="Steenkamp E.T."/>
            <person name="van der Nest M.A."/>
            <person name="van Wyk S."/>
            <person name="Wingfield M.J."/>
            <person name="Xiong C."/>
            <person name="Yue Q."/>
            <person name="Zhang X."/>
        </authorList>
    </citation>
    <scope>NUCLEOTIDE SEQUENCE [LARGE SCALE GENOMIC DNA]</scope>
    <source>
        <strain evidence="1 2">DSM 5745</strain>
    </source>
</reference>
<evidence type="ECO:0000313" key="1">
    <source>
        <dbReference type="EMBL" id="RDW79215.1"/>
    </source>
</evidence>